<evidence type="ECO:0000259" key="10">
    <source>
        <dbReference type="SMART" id="SM00893"/>
    </source>
</evidence>
<dbReference type="SUPFAM" id="SSF52467">
    <property type="entry name" value="DHS-like NAD/FAD-binding domain"/>
    <property type="match status" value="1"/>
</dbReference>
<evidence type="ECO:0000256" key="8">
    <source>
        <dbReference type="ARBA" id="ARBA00079299"/>
    </source>
</evidence>
<dbReference type="Gene3D" id="3.40.50.1220">
    <property type="entry name" value="TPP-binding domain"/>
    <property type="match status" value="1"/>
</dbReference>
<keyword evidence="5" id="KW-0249">Electron transport</keyword>
<name>A0A1Y5Q488_9GAMM</name>
<dbReference type="InterPro" id="IPR014729">
    <property type="entry name" value="Rossmann-like_a/b/a_fold"/>
</dbReference>
<dbReference type="SUPFAM" id="SSF52402">
    <property type="entry name" value="Adenine nucleotide alpha hydrolases-like"/>
    <property type="match status" value="1"/>
</dbReference>
<evidence type="ECO:0000256" key="6">
    <source>
        <dbReference type="ARBA" id="ARBA00025649"/>
    </source>
</evidence>
<comment type="similarity">
    <text evidence="1">Belongs to the ETF alpha-subunit/FixB family.</text>
</comment>
<sequence>MSNSTQAKILVIAEHLDGKLNSAVAKTVSAAAAIGGDIDVLVLAADPAAIAAEAAQIAGVSKVLTLANPANEHAIAQVQAPQIAKAAAGYSHVFGPSTTTGKDVMPAVAALLGVNQVSDLMSVEGPHTFKRPIYAGNAIITVEVPADQVVVATVRAASWPEAAKGNSAPVEAISVDAALPAHTRFVGLAAGKSDRPDLQSAKRVVSGGRGVGSEENFQIIYKLADRLGAAVGASRAAVDAGYVPSDMQVGQTGKIIAPELYVAVGISGAIQHLTGIKDAGTIVAINKDGDAPIFEVADIGLVGDLFAILPELEQSL</sequence>
<dbReference type="GO" id="GO:0050660">
    <property type="term" value="F:flavin adenine dinucleotide binding"/>
    <property type="evidence" value="ECO:0007669"/>
    <property type="project" value="InterPro"/>
</dbReference>
<gene>
    <name evidence="11" type="primary">etfA</name>
    <name evidence="11" type="ORF">STPYR_11981</name>
</gene>
<dbReference type="InterPro" id="IPR018206">
    <property type="entry name" value="ETF_asu_C_CS"/>
</dbReference>
<keyword evidence="4 9" id="KW-0274">FAD</keyword>
<evidence type="ECO:0000256" key="7">
    <source>
        <dbReference type="ARBA" id="ARBA00068674"/>
    </source>
</evidence>
<feature type="binding site" evidence="9">
    <location>
        <begin position="248"/>
        <end position="252"/>
    </location>
    <ligand>
        <name>FAD</name>
        <dbReference type="ChEBI" id="CHEBI:57692"/>
    </ligand>
</feature>
<dbReference type="PANTHER" id="PTHR43153">
    <property type="entry name" value="ELECTRON TRANSFER FLAVOPROTEIN ALPHA"/>
    <property type="match status" value="1"/>
</dbReference>
<reference evidence="11" key="1">
    <citation type="submission" date="2016-03" db="EMBL/GenBank/DDBJ databases">
        <authorList>
            <person name="Ploux O."/>
        </authorList>
    </citation>
    <scope>NUCLEOTIDE SEQUENCE</scope>
    <source>
        <strain evidence="11">UC10</strain>
    </source>
</reference>
<dbReference type="SMART" id="SM00893">
    <property type="entry name" value="ETF"/>
    <property type="match status" value="1"/>
</dbReference>
<dbReference type="InterPro" id="IPR001308">
    <property type="entry name" value="ETF_a/FixB"/>
</dbReference>
<dbReference type="AlphaFoldDB" id="A0A1Y5Q488"/>
<dbReference type="PIRSF" id="PIRSF000089">
    <property type="entry name" value="Electra_flavoP_a"/>
    <property type="match status" value="1"/>
</dbReference>
<feature type="binding site" evidence="9">
    <location>
        <begin position="265"/>
        <end position="272"/>
    </location>
    <ligand>
        <name>FAD</name>
        <dbReference type="ChEBI" id="CHEBI:57692"/>
    </ligand>
</feature>
<dbReference type="FunFam" id="3.40.50.1220:FF:000001">
    <property type="entry name" value="Electron transfer flavoprotein, alpha subunit"/>
    <property type="match status" value="1"/>
</dbReference>
<evidence type="ECO:0000256" key="2">
    <source>
        <dbReference type="ARBA" id="ARBA00022448"/>
    </source>
</evidence>
<keyword evidence="2" id="KW-0813">Transport</keyword>
<feature type="domain" description="Electron transfer flavoprotein alpha/beta-subunit N-terminal" evidence="10">
    <location>
        <begin position="9"/>
        <end position="189"/>
    </location>
</feature>
<evidence type="ECO:0000313" key="11">
    <source>
        <dbReference type="EMBL" id="SBV37051.1"/>
    </source>
</evidence>
<dbReference type="Gene3D" id="3.40.50.620">
    <property type="entry name" value="HUPs"/>
    <property type="match status" value="1"/>
</dbReference>
<dbReference type="InterPro" id="IPR014730">
    <property type="entry name" value="ETF_a/b_N"/>
</dbReference>
<evidence type="ECO:0000256" key="9">
    <source>
        <dbReference type="PIRSR" id="PIRSR000089-1"/>
    </source>
</evidence>
<dbReference type="GO" id="GO:0009055">
    <property type="term" value="F:electron transfer activity"/>
    <property type="evidence" value="ECO:0007669"/>
    <property type="project" value="InterPro"/>
</dbReference>
<dbReference type="CDD" id="cd01715">
    <property type="entry name" value="ETF_alpha"/>
    <property type="match status" value="1"/>
</dbReference>
<evidence type="ECO:0000256" key="4">
    <source>
        <dbReference type="ARBA" id="ARBA00022827"/>
    </source>
</evidence>
<feature type="binding site" evidence="9">
    <location>
        <position position="209"/>
    </location>
    <ligand>
        <name>FAD</name>
        <dbReference type="ChEBI" id="CHEBI:57692"/>
    </ligand>
</feature>
<dbReference type="Pfam" id="PF00766">
    <property type="entry name" value="ETF_alpha"/>
    <property type="match status" value="1"/>
</dbReference>
<feature type="binding site" evidence="9">
    <location>
        <begin position="234"/>
        <end position="235"/>
    </location>
    <ligand>
        <name>FAD</name>
        <dbReference type="ChEBI" id="CHEBI:57692"/>
    </ligand>
</feature>
<dbReference type="PANTHER" id="PTHR43153:SF1">
    <property type="entry name" value="ELECTRON TRANSFER FLAVOPROTEIN SUBUNIT ALPHA, MITOCHONDRIAL"/>
    <property type="match status" value="1"/>
</dbReference>
<evidence type="ECO:0000256" key="1">
    <source>
        <dbReference type="ARBA" id="ARBA00005817"/>
    </source>
</evidence>
<evidence type="ECO:0000256" key="3">
    <source>
        <dbReference type="ARBA" id="ARBA00022630"/>
    </source>
</evidence>
<comment type="function">
    <text evidence="6">The electron transfer flavoprotein serves as a specific electron acceptor for other dehydrogenases. It transfers the electrons to the main respiratory chain via ETF-ubiquinone oxidoreductase (ETF dehydrogenase).</text>
</comment>
<dbReference type="InterPro" id="IPR033947">
    <property type="entry name" value="ETF_alpha_N"/>
</dbReference>
<protein>
    <recommendedName>
        <fullName evidence="7">Electron transfer flavoprotein subunit alpha</fullName>
    </recommendedName>
    <alternativeName>
        <fullName evidence="8">Electron transfer flavoprotein large subunit</fullName>
    </alternativeName>
</protein>
<accession>A0A1Y5Q488</accession>
<proteinExistence type="inferred from homology"/>
<dbReference type="GO" id="GO:0033539">
    <property type="term" value="P:fatty acid beta-oxidation using acyl-CoA dehydrogenase"/>
    <property type="evidence" value="ECO:0007669"/>
    <property type="project" value="TreeGrafter"/>
</dbReference>
<dbReference type="PROSITE" id="PS00696">
    <property type="entry name" value="ETF_ALPHA"/>
    <property type="match status" value="1"/>
</dbReference>
<dbReference type="InterPro" id="IPR029035">
    <property type="entry name" value="DHS-like_NAD/FAD-binding_dom"/>
</dbReference>
<organism evidence="11">
    <name type="scientific">uncultured Stenotrophomonas sp</name>
    <dbReference type="NCBI Taxonomy" id="165438"/>
    <lineage>
        <taxon>Bacteria</taxon>
        <taxon>Pseudomonadati</taxon>
        <taxon>Pseudomonadota</taxon>
        <taxon>Gammaproteobacteria</taxon>
        <taxon>Lysobacterales</taxon>
        <taxon>Lysobacteraceae</taxon>
        <taxon>Stenotrophomonas</taxon>
        <taxon>environmental samples</taxon>
    </lineage>
</organism>
<feature type="binding site" evidence="9">
    <location>
        <position position="286"/>
    </location>
    <ligand>
        <name>FAD</name>
        <dbReference type="ChEBI" id="CHEBI:57692"/>
    </ligand>
</feature>
<dbReference type="EMBL" id="FLTS01000001">
    <property type="protein sequence ID" value="SBV37051.1"/>
    <property type="molecule type" value="Genomic_DNA"/>
</dbReference>
<evidence type="ECO:0000256" key="5">
    <source>
        <dbReference type="ARBA" id="ARBA00022982"/>
    </source>
</evidence>
<dbReference type="InterPro" id="IPR014731">
    <property type="entry name" value="ETF_asu_C"/>
</dbReference>
<keyword evidence="3" id="KW-0285">Flavoprotein</keyword>
<comment type="cofactor">
    <cofactor evidence="9">
        <name>FAD</name>
        <dbReference type="ChEBI" id="CHEBI:57692"/>
    </cofactor>
    <text evidence="9">Binds 1 FAD per dimer.</text>
</comment>
<dbReference type="Pfam" id="PF01012">
    <property type="entry name" value="ETF"/>
    <property type="match status" value="1"/>
</dbReference>